<comment type="caution">
    <text evidence="2">The sequence shown here is derived from an EMBL/GenBank/DDBJ whole genome shotgun (WGS) entry which is preliminary data.</text>
</comment>
<reference evidence="2" key="1">
    <citation type="journal article" date="2021" name="J Fungi (Basel)">
        <title>Genomic and Metabolomic Analyses of the Marine Fungus Emericellopsis cladophorae: Insights into Saltwater Adaptability Mechanisms and Its Biosynthetic Potential.</title>
        <authorList>
            <person name="Goncalves M.F.M."/>
            <person name="Hilario S."/>
            <person name="Van de Peer Y."/>
            <person name="Esteves A.C."/>
            <person name="Alves A."/>
        </authorList>
    </citation>
    <scope>NUCLEOTIDE SEQUENCE</scope>
    <source>
        <strain evidence="2">MUM 19.33</strain>
    </source>
</reference>
<gene>
    <name evidence="2" type="ORF">J7T54_000446</name>
</gene>
<feature type="compositionally biased region" description="Polar residues" evidence="1">
    <location>
        <begin position="33"/>
        <end position="42"/>
    </location>
</feature>
<name>A0A9P9XX99_9HYPO</name>
<dbReference type="EMBL" id="JAGIXG020000048">
    <property type="protein sequence ID" value="KAI6779348.1"/>
    <property type="molecule type" value="Genomic_DNA"/>
</dbReference>
<dbReference type="AlphaFoldDB" id="A0A9P9XX99"/>
<evidence type="ECO:0000313" key="2">
    <source>
        <dbReference type="EMBL" id="KAI6779348.1"/>
    </source>
</evidence>
<sequence>MTPTDKDKSDTPIEQYESFTASLDSDLLDSLRESTTVDPCQPSSSNNNSSSSSTNNRNIPTHLGHPN</sequence>
<evidence type="ECO:0000256" key="1">
    <source>
        <dbReference type="SAM" id="MobiDB-lite"/>
    </source>
</evidence>
<feature type="compositionally biased region" description="Basic and acidic residues" evidence="1">
    <location>
        <begin position="1"/>
        <end position="11"/>
    </location>
</feature>
<reference evidence="2" key="2">
    <citation type="submission" date="2022-07" db="EMBL/GenBank/DDBJ databases">
        <authorList>
            <person name="Goncalves M.F.M."/>
            <person name="Hilario S."/>
            <person name="Van De Peer Y."/>
            <person name="Esteves A.C."/>
            <person name="Alves A."/>
        </authorList>
    </citation>
    <scope>NUCLEOTIDE SEQUENCE</scope>
    <source>
        <strain evidence="2">MUM 19.33</strain>
    </source>
</reference>
<dbReference type="RefSeq" id="XP_051360204.1">
    <property type="nucleotide sequence ID" value="XM_051508734.1"/>
</dbReference>
<proteinExistence type="predicted"/>
<dbReference type="GeneID" id="75826965"/>
<feature type="compositionally biased region" description="Low complexity" evidence="1">
    <location>
        <begin position="43"/>
        <end position="58"/>
    </location>
</feature>
<accession>A0A9P9XX99</accession>
<protein>
    <submittedName>
        <fullName evidence="2">Uncharacterized protein</fullName>
    </submittedName>
</protein>
<keyword evidence="3" id="KW-1185">Reference proteome</keyword>
<evidence type="ECO:0000313" key="3">
    <source>
        <dbReference type="Proteomes" id="UP001055219"/>
    </source>
</evidence>
<organism evidence="2 3">
    <name type="scientific">Emericellopsis cladophorae</name>
    <dbReference type="NCBI Taxonomy" id="2686198"/>
    <lineage>
        <taxon>Eukaryota</taxon>
        <taxon>Fungi</taxon>
        <taxon>Dikarya</taxon>
        <taxon>Ascomycota</taxon>
        <taxon>Pezizomycotina</taxon>
        <taxon>Sordariomycetes</taxon>
        <taxon>Hypocreomycetidae</taxon>
        <taxon>Hypocreales</taxon>
        <taxon>Bionectriaceae</taxon>
        <taxon>Emericellopsis</taxon>
    </lineage>
</organism>
<dbReference type="Proteomes" id="UP001055219">
    <property type="component" value="Unassembled WGS sequence"/>
</dbReference>
<feature type="region of interest" description="Disordered" evidence="1">
    <location>
        <begin position="1"/>
        <end position="67"/>
    </location>
</feature>